<proteinExistence type="predicted"/>
<dbReference type="EMBL" id="LSRX01000979">
    <property type="protein sequence ID" value="OLP85401.1"/>
    <property type="molecule type" value="Genomic_DNA"/>
</dbReference>
<feature type="region of interest" description="Disordered" evidence="1">
    <location>
        <begin position="454"/>
        <end position="498"/>
    </location>
</feature>
<organism evidence="2 3">
    <name type="scientific">Symbiodinium microadriaticum</name>
    <name type="common">Dinoflagellate</name>
    <name type="synonym">Zooxanthella microadriatica</name>
    <dbReference type="NCBI Taxonomy" id="2951"/>
    <lineage>
        <taxon>Eukaryota</taxon>
        <taxon>Sar</taxon>
        <taxon>Alveolata</taxon>
        <taxon>Dinophyceae</taxon>
        <taxon>Suessiales</taxon>
        <taxon>Symbiodiniaceae</taxon>
        <taxon>Symbiodinium</taxon>
    </lineage>
</organism>
<feature type="region of interest" description="Disordered" evidence="1">
    <location>
        <begin position="1"/>
        <end position="45"/>
    </location>
</feature>
<reference evidence="2 3" key="1">
    <citation type="submission" date="2016-02" db="EMBL/GenBank/DDBJ databases">
        <title>Genome analysis of coral dinoflagellate symbionts highlights evolutionary adaptations to a symbiotic lifestyle.</title>
        <authorList>
            <person name="Aranda M."/>
            <person name="Li Y."/>
            <person name="Liew Y.J."/>
            <person name="Baumgarten S."/>
            <person name="Simakov O."/>
            <person name="Wilson M."/>
            <person name="Piel J."/>
            <person name="Ashoor H."/>
            <person name="Bougouffa S."/>
            <person name="Bajic V.B."/>
            <person name="Ryu T."/>
            <person name="Ravasi T."/>
            <person name="Bayer T."/>
            <person name="Micklem G."/>
            <person name="Kim H."/>
            <person name="Bhak J."/>
            <person name="Lajeunesse T.C."/>
            <person name="Voolstra C.R."/>
        </authorList>
    </citation>
    <scope>NUCLEOTIDE SEQUENCE [LARGE SCALE GENOMIC DNA]</scope>
    <source>
        <strain evidence="2 3">CCMP2467</strain>
    </source>
</reference>
<evidence type="ECO:0000313" key="3">
    <source>
        <dbReference type="Proteomes" id="UP000186817"/>
    </source>
</evidence>
<protein>
    <submittedName>
        <fullName evidence="2">Uncharacterized protein</fullName>
    </submittedName>
</protein>
<dbReference type="AlphaFoldDB" id="A0A1Q9CR63"/>
<name>A0A1Q9CR63_SYMMI</name>
<sequence length="1086" mass="119155">MQAASPVVSPVEGSGDELGAFDEPDFGRSESEHPFPPLPPVVPKTRQAQLPPFLRSDSASLASRPATSDFLSNLMARQPVVSKPQLPWERGPMAKVFGTDRPKPLQPTRVGVKDFHLQTVMAPPQVQGPKAGQEFGAMRAYYATRIKTDDELRFKALQRFRVLLVSEPTASVLGDTLWEVSSQMGGDNEAASVVMDAFAGRATGTLVKYSAAYWRYSTWVTTNRVGTPLRLSETLVYRYICHLRDSKCGATAAATFLQSVSYLYKVARIKEPSVDFLMSSRVRGAARSMFEGKRCLRQAPPLTVEMVRVLEQTACLRDGSYLTLVAGHLCFCLYACCRFGDSQALENIQVTEGKYDNLLKHLKLSELVKDMLGKVENSHWFFVLHIFSPGSRGLHLGDEALVWFLSPSIRSNICGSTASNRLFAQDLRDTLAGVMHSDDSVLQELANRLGRLEGAQGSSEGNEGPATDAEPGLIQGTDITNAGSIAGGEPCGRQAQLPPFLRSDSASLASRPATSDFLSNLMARQPVVSKPQLPWERGPMAKVFGTDRPKPLQPTRVGVKDFHLQTVMAPPQVQGPKAGQEFGAMRAYYATRIKTDDELRFKALQRFRVLLVSEPTASVLGDTLWEVSSQMGGDNEAASVVMDAFAGRATGTLVKYSAAYWRYATWVTTNRVGTPLRLSETLVYRYICHLRDSKCGATAAATFLQSVSYLYKVARIKEPSVDFLMSSRVRGAARSMFEGKRCLRQAPPLTVEMVRVLEQTACLRDGSYLTLVAGHLCFCLYACCRFGDSQALENIQVTEGGPIVLVETSTRSYKTATSKEKKTTFLPLLALGIGMEPDDPWAYGWQEAREALPANCAWALPAYSWNSGKFLNRDLSTGEASFCLREILANGGIAPSECWKVSSHSLKSTLLSWCSKSAKVTFEDRRLLGHHVDRNAASPLCYSRDECTRLAALVYGVLHLIRTGVLDPDLPRVMRLKALVEQGEALDRHTVVEHDEPVSEVGSDDCASEDLEDDLDSLSSNLPGLPPPTAQEEEVVKHVLSGVLHFKVSGDRLKCGRPLNLNYVALEGELLPDLHPQCIQCLGNTA</sequence>
<keyword evidence="3" id="KW-1185">Reference proteome</keyword>
<accession>A0A1Q9CR63</accession>
<dbReference type="SUPFAM" id="SSF47823">
    <property type="entry name" value="lambda integrase-like, N-terminal domain"/>
    <property type="match status" value="1"/>
</dbReference>
<evidence type="ECO:0000313" key="2">
    <source>
        <dbReference type="EMBL" id="OLP85401.1"/>
    </source>
</evidence>
<gene>
    <name evidence="2" type="ORF">AK812_SmicGene33608</name>
</gene>
<comment type="caution">
    <text evidence="2">The sequence shown here is derived from an EMBL/GenBank/DDBJ whole genome shotgun (WGS) entry which is preliminary data.</text>
</comment>
<evidence type="ECO:0000256" key="1">
    <source>
        <dbReference type="SAM" id="MobiDB-lite"/>
    </source>
</evidence>
<dbReference type="Proteomes" id="UP000186817">
    <property type="component" value="Unassembled WGS sequence"/>
</dbReference>